<dbReference type="Proteomes" id="UP000740830">
    <property type="component" value="Unassembled WGS sequence"/>
</dbReference>
<evidence type="ECO:0000313" key="2">
    <source>
        <dbReference type="EMBL" id="MBU3221061.1"/>
    </source>
</evidence>
<protein>
    <submittedName>
        <fullName evidence="2">Helix-turn-helix domain-containing protein</fullName>
    </submittedName>
</protein>
<dbReference type="Pfam" id="PF12645">
    <property type="entry name" value="HTH_16"/>
    <property type="match status" value="1"/>
</dbReference>
<evidence type="ECO:0000313" key="3">
    <source>
        <dbReference type="Proteomes" id="UP000740830"/>
    </source>
</evidence>
<dbReference type="InterPro" id="IPR024760">
    <property type="entry name" value="HTH_dom_conjug_TS-like"/>
</dbReference>
<gene>
    <name evidence="2" type="ORF">KPL27_13405</name>
</gene>
<reference evidence="2 3" key="1">
    <citation type="submission" date="2021-06" db="EMBL/GenBank/DDBJ databases">
        <title>Clostridia strains as spoilage organisms.</title>
        <authorList>
            <person name="Wambui J."/>
            <person name="Stephan R."/>
            <person name="Stevens M.J.A."/>
        </authorList>
    </citation>
    <scope>NUCLEOTIDE SEQUENCE [LARGE SCALE GENOMIC DNA]</scope>
    <source>
        <strain evidence="2 3">CM013</strain>
    </source>
</reference>
<proteinExistence type="predicted"/>
<evidence type="ECO:0000259" key="1">
    <source>
        <dbReference type="Pfam" id="PF12645"/>
    </source>
</evidence>
<dbReference type="EMBL" id="JAHLDG010000031">
    <property type="protein sequence ID" value="MBU3221061.1"/>
    <property type="molecule type" value="Genomic_DNA"/>
</dbReference>
<organism evidence="2 3">
    <name type="scientific">Clostridium algidicarnis</name>
    <dbReference type="NCBI Taxonomy" id="37659"/>
    <lineage>
        <taxon>Bacteria</taxon>
        <taxon>Bacillati</taxon>
        <taxon>Bacillota</taxon>
        <taxon>Clostridia</taxon>
        <taxon>Eubacteriales</taxon>
        <taxon>Clostridiaceae</taxon>
        <taxon>Clostridium</taxon>
    </lineage>
</organism>
<dbReference type="RefSeq" id="WP_216101298.1">
    <property type="nucleotide sequence ID" value="NZ_JAHLDG010000031.1"/>
</dbReference>
<feature type="domain" description="Helix-turn-helix conjugative transposon-like" evidence="1">
    <location>
        <begin position="6"/>
        <end position="54"/>
    </location>
</feature>
<accession>A0ABS6C6K4</accession>
<keyword evidence="3" id="KW-1185">Reference proteome</keyword>
<name>A0ABS6C6K4_9CLOT</name>
<comment type="caution">
    <text evidence="2">The sequence shown here is derived from an EMBL/GenBank/DDBJ whole genome shotgun (WGS) entry which is preliminary data.</text>
</comment>
<sequence length="130" mass="15370">MRDLCEIIQSCKDGNEEDVIFILNKFDPLINKYSRLLEYEDTKQELSLTLIKVLQRIRIDKGNFTEDKYIISYINKSIINRYIALSKQLSKVSCYESEADINLIYADNDEDVLEMYDLLKDFIKDLLLKL</sequence>